<keyword evidence="2" id="KW-0472">Membrane</keyword>
<dbReference type="HOGENOM" id="CLU_168443_0_0_1"/>
<evidence type="ECO:0000256" key="1">
    <source>
        <dbReference type="SAM" id="MobiDB-lite"/>
    </source>
</evidence>
<sequence>MSVFMNSLARSAESVVSVATSLLHAVLGVIHAIFVLGRTFVEGILELGHRTVALGLDLFQEFFGFILSNIVLILVAGVIYYLYTTPEEGEEEEEEEEKEEEKEEDEETIYTDLLSFG</sequence>
<reference evidence="4" key="2">
    <citation type="submission" date="2015-01" db="EMBL/GenBank/DDBJ databases">
        <title>Evolutionary Origins and Diversification of the Mycorrhizal Mutualists.</title>
        <authorList>
            <consortium name="DOE Joint Genome Institute"/>
            <consortium name="Mycorrhizal Genomics Consortium"/>
            <person name="Kohler A."/>
            <person name="Kuo A."/>
            <person name="Nagy L.G."/>
            <person name="Floudas D."/>
            <person name="Copeland A."/>
            <person name="Barry K.W."/>
            <person name="Cichocki N."/>
            <person name="Veneault-Fourrey C."/>
            <person name="LaButti K."/>
            <person name="Lindquist E.A."/>
            <person name="Lipzen A."/>
            <person name="Lundell T."/>
            <person name="Morin E."/>
            <person name="Murat C."/>
            <person name="Riley R."/>
            <person name="Ohm R."/>
            <person name="Sun H."/>
            <person name="Tunlid A."/>
            <person name="Henrissat B."/>
            <person name="Grigoriev I.V."/>
            <person name="Hibbett D.S."/>
            <person name="Martin F."/>
        </authorList>
    </citation>
    <scope>NUCLEOTIDE SEQUENCE [LARGE SCALE GENOMIC DNA]</scope>
    <source>
        <strain evidence="4">ATCC 200175</strain>
    </source>
</reference>
<protein>
    <submittedName>
        <fullName evidence="3">Uncharacterized protein</fullName>
    </submittedName>
</protein>
<dbReference type="EMBL" id="KN819746">
    <property type="protein sequence ID" value="KIJ07929.1"/>
    <property type="molecule type" value="Genomic_DNA"/>
</dbReference>
<feature type="region of interest" description="Disordered" evidence="1">
    <location>
        <begin position="86"/>
        <end position="117"/>
    </location>
</feature>
<dbReference type="OrthoDB" id="10433209at2759"/>
<organism evidence="3 4">
    <name type="scientific">Paxillus involutus ATCC 200175</name>
    <dbReference type="NCBI Taxonomy" id="664439"/>
    <lineage>
        <taxon>Eukaryota</taxon>
        <taxon>Fungi</taxon>
        <taxon>Dikarya</taxon>
        <taxon>Basidiomycota</taxon>
        <taxon>Agaricomycotina</taxon>
        <taxon>Agaricomycetes</taxon>
        <taxon>Agaricomycetidae</taxon>
        <taxon>Boletales</taxon>
        <taxon>Paxilineae</taxon>
        <taxon>Paxillaceae</taxon>
        <taxon>Paxillus</taxon>
    </lineage>
</organism>
<accession>A0A0C9SNH4</accession>
<keyword evidence="2" id="KW-1133">Transmembrane helix</keyword>
<dbReference type="Proteomes" id="UP000053647">
    <property type="component" value="Unassembled WGS sequence"/>
</dbReference>
<proteinExistence type="predicted"/>
<keyword evidence="2" id="KW-0812">Transmembrane</keyword>
<feature type="transmembrane region" description="Helical" evidence="2">
    <location>
        <begin position="62"/>
        <end position="83"/>
    </location>
</feature>
<feature type="transmembrane region" description="Helical" evidence="2">
    <location>
        <begin position="20"/>
        <end position="41"/>
    </location>
</feature>
<keyword evidence="4" id="KW-1185">Reference proteome</keyword>
<dbReference type="AlphaFoldDB" id="A0A0C9SNH4"/>
<feature type="compositionally biased region" description="Acidic residues" evidence="1">
    <location>
        <begin position="87"/>
        <end position="109"/>
    </location>
</feature>
<evidence type="ECO:0000256" key="2">
    <source>
        <dbReference type="SAM" id="Phobius"/>
    </source>
</evidence>
<evidence type="ECO:0000313" key="4">
    <source>
        <dbReference type="Proteomes" id="UP000053647"/>
    </source>
</evidence>
<reference evidence="3 4" key="1">
    <citation type="submission" date="2014-06" db="EMBL/GenBank/DDBJ databases">
        <authorList>
            <consortium name="DOE Joint Genome Institute"/>
            <person name="Kuo A."/>
            <person name="Kohler A."/>
            <person name="Nagy L.G."/>
            <person name="Floudas D."/>
            <person name="Copeland A."/>
            <person name="Barry K.W."/>
            <person name="Cichocki N."/>
            <person name="Veneault-Fourrey C."/>
            <person name="LaButti K."/>
            <person name="Lindquist E.A."/>
            <person name="Lipzen A."/>
            <person name="Lundell T."/>
            <person name="Morin E."/>
            <person name="Murat C."/>
            <person name="Sun H."/>
            <person name="Tunlid A."/>
            <person name="Henrissat B."/>
            <person name="Grigoriev I.V."/>
            <person name="Hibbett D.S."/>
            <person name="Martin F."/>
            <person name="Nordberg H.P."/>
            <person name="Cantor M.N."/>
            <person name="Hua S.X."/>
        </authorList>
    </citation>
    <scope>NUCLEOTIDE SEQUENCE [LARGE SCALE GENOMIC DNA]</scope>
    <source>
        <strain evidence="3 4">ATCC 200175</strain>
    </source>
</reference>
<evidence type="ECO:0000313" key="3">
    <source>
        <dbReference type="EMBL" id="KIJ07929.1"/>
    </source>
</evidence>
<gene>
    <name evidence="3" type="ORF">PAXINDRAFT_18904</name>
</gene>
<name>A0A0C9SNH4_PAXIN</name>